<dbReference type="InterPro" id="IPR030887">
    <property type="entry name" value="Beta-barrel_YaiO"/>
</dbReference>
<reference evidence="2 3" key="2">
    <citation type="journal article" date="2016" name="Genome Announc.">
        <title>Complete Genome Sequence of Algoriphagus sp. Strain M8-2, Isolated from a Brackish Lake.</title>
        <authorList>
            <person name="Muraguchi Y."/>
            <person name="Kushimoto K."/>
            <person name="Ohtsubo Y."/>
            <person name="Suzuki T."/>
            <person name="Dohra H."/>
            <person name="Kimbara K."/>
            <person name="Shintani M."/>
        </authorList>
    </citation>
    <scope>NUCLEOTIDE SEQUENCE [LARGE SCALE GENOMIC DNA]</scope>
    <source>
        <strain evidence="2 3">M8-2</strain>
    </source>
</reference>
<proteinExistence type="predicted"/>
<dbReference type="NCBIfam" id="TIGR04390">
    <property type="entry name" value="OMP_YaiO_dom"/>
    <property type="match status" value="1"/>
</dbReference>
<dbReference type="Proteomes" id="UP000073816">
    <property type="component" value="Chromosome"/>
</dbReference>
<evidence type="ECO:0000313" key="3">
    <source>
        <dbReference type="Proteomes" id="UP000073816"/>
    </source>
</evidence>
<dbReference type="Pfam" id="PF19413">
    <property type="entry name" value="YaiO"/>
    <property type="match status" value="1"/>
</dbReference>
<dbReference type="AlphaFoldDB" id="A0A142ENR8"/>
<dbReference type="STRING" id="1727163.AO498_10075"/>
<gene>
    <name evidence="2" type="ORF">AO498_10075</name>
</gene>
<dbReference type="SUPFAM" id="SSF48452">
    <property type="entry name" value="TPR-like"/>
    <property type="match status" value="1"/>
</dbReference>
<sequence>MRYLYLLYIGLLLSYSGFAQTSKSSDELLIEARELIMDDKYIEGRRLAFLALERSPDYADILILVGRSYAWEGKNDSASIYLERAIVASPQYADGYVAYLDNLFWADQLEKADEIILRAKSNFPDPLPDPIVYRESRLLYYREKYDEALDLVQPLFDKGYNQEGMLGYMANLQRLRKTNAIGATYDYDSFKGAIAPWHTWSIYGRTRMKFTGSIIARVTQSERFGGFGTLYEIDAYPSIGENGYAYINLGGSKAGFFPKLRFGASYFYNFEGGWEAELGYRYLGFSSVTNIYTFSIGKYLGNWWVNFRPNIIPGETGTSVSGQFNARYYFDTAEDFFSIQLSTGVSPDEETRALNQLLNSYRARAGYQHLITPKFQIYSYLGYSIDELDADTTRDNFNFTLGMEYRF</sequence>
<name>A0A142ENR8_9BACT</name>
<evidence type="ECO:0000259" key="1">
    <source>
        <dbReference type="Pfam" id="PF19413"/>
    </source>
</evidence>
<accession>A0A142ENR8</accession>
<dbReference type="PATRIC" id="fig|1727163.4.peg.2106"/>
<dbReference type="OrthoDB" id="742239at2"/>
<dbReference type="KEGG" id="alm:AO498_10075"/>
<protein>
    <submittedName>
        <fullName evidence="2">Outer membrane insertion C-signal</fullName>
    </submittedName>
</protein>
<feature type="domain" description="YaiO beta-barrel" evidence="1">
    <location>
        <begin position="179"/>
        <end position="349"/>
    </location>
</feature>
<organism evidence="2 3">
    <name type="scientific">Algoriphagus sanaruensis</name>
    <dbReference type="NCBI Taxonomy" id="1727163"/>
    <lineage>
        <taxon>Bacteria</taxon>
        <taxon>Pseudomonadati</taxon>
        <taxon>Bacteroidota</taxon>
        <taxon>Cytophagia</taxon>
        <taxon>Cytophagales</taxon>
        <taxon>Cyclobacteriaceae</taxon>
        <taxon>Algoriphagus</taxon>
    </lineage>
</organism>
<evidence type="ECO:0000313" key="2">
    <source>
        <dbReference type="EMBL" id="AMQ56773.1"/>
    </source>
</evidence>
<keyword evidence="3" id="KW-1185">Reference proteome</keyword>
<dbReference type="EMBL" id="CP012836">
    <property type="protein sequence ID" value="AMQ56773.1"/>
    <property type="molecule type" value="Genomic_DNA"/>
</dbReference>
<dbReference type="RefSeq" id="WP_067546856.1">
    <property type="nucleotide sequence ID" value="NZ_CP012836.1"/>
</dbReference>
<reference evidence="3" key="1">
    <citation type="submission" date="2015-09" db="EMBL/GenBank/DDBJ databases">
        <title>Complete sequence of Algoriphagus sp. M8-2.</title>
        <authorList>
            <person name="Shintani M."/>
        </authorList>
    </citation>
    <scope>NUCLEOTIDE SEQUENCE [LARGE SCALE GENOMIC DNA]</scope>
    <source>
        <strain evidence="3">M8-2</strain>
    </source>
</reference>
<dbReference type="InterPro" id="IPR011990">
    <property type="entry name" value="TPR-like_helical_dom_sf"/>
</dbReference>
<dbReference type="Gene3D" id="1.25.40.10">
    <property type="entry name" value="Tetratricopeptide repeat domain"/>
    <property type="match status" value="1"/>
</dbReference>